<proteinExistence type="inferred from homology"/>
<keyword evidence="5 7" id="KW-0786">Thiamine pyrophosphate</keyword>
<comment type="pathway">
    <text evidence="7">Quinol/quinone metabolism; 1,4-dihydroxy-2-naphthoate biosynthesis; 1,4-dihydroxy-2-naphthoate from chorismate: step 2/7.</text>
</comment>
<dbReference type="Pfam" id="PF02775">
    <property type="entry name" value="TPP_enzyme_C"/>
    <property type="match status" value="1"/>
</dbReference>
<evidence type="ECO:0000259" key="9">
    <source>
        <dbReference type="Pfam" id="PF02776"/>
    </source>
</evidence>
<dbReference type="InterPro" id="IPR029061">
    <property type="entry name" value="THDP-binding"/>
</dbReference>
<dbReference type="EMBL" id="CP019454">
    <property type="protein sequence ID" value="AUW94195.1"/>
    <property type="molecule type" value="Genomic_DNA"/>
</dbReference>
<evidence type="ECO:0000259" key="8">
    <source>
        <dbReference type="Pfam" id="PF02775"/>
    </source>
</evidence>
<dbReference type="PANTHER" id="PTHR42916">
    <property type="entry name" value="2-SUCCINYL-5-ENOLPYRUVYL-6-HYDROXY-3-CYCLOHEXENE-1-CARBOXYLATE SYNTHASE"/>
    <property type="match status" value="1"/>
</dbReference>
<dbReference type="Gene3D" id="3.40.50.970">
    <property type="match status" value="2"/>
</dbReference>
<dbReference type="InterPro" id="IPR032264">
    <property type="entry name" value="MenD_middle"/>
</dbReference>
<dbReference type="HAMAP" id="MF_01659">
    <property type="entry name" value="MenD"/>
    <property type="match status" value="1"/>
</dbReference>
<feature type="domain" description="Menaquinone biosynthesis protein MenD middle" evidence="10">
    <location>
        <begin position="218"/>
        <end position="387"/>
    </location>
</feature>
<keyword evidence="1 7" id="KW-0474">Menaquinone biosynthesis</keyword>
<dbReference type="CDD" id="cd07037">
    <property type="entry name" value="TPP_PYR_MenD"/>
    <property type="match status" value="1"/>
</dbReference>
<dbReference type="SUPFAM" id="SSF52518">
    <property type="entry name" value="Thiamin diphosphate-binding fold (THDP-binding)"/>
    <property type="match status" value="2"/>
</dbReference>
<comment type="subunit">
    <text evidence="7">Homodimer.</text>
</comment>
<evidence type="ECO:0000313" key="12">
    <source>
        <dbReference type="Proteomes" id="UP000325292"/>
    </source>
</evidence>
<comment type="function">
    <text evidence="7">Catalyzes the thiamine diphosphate-dependent decarboxylation of 2-oxoglutarate and the subsequent addition of the resulting succinic semialdehyde-thiamine pyrophosphate anion to isochorismate to yield 2-succinyl-5-enolpyruvyl-6-hydroxy-3-cyclohexene-1-carboxylate (SEPHCHC).</text>
</comment>
<dbReference type="Pfam" id="PF16582">
    <property type="entry name" value="TPP_enzyme_M_2"/>
    <property type="match status" value="1"/>
</dbReference>
<reference evidence="11 12" key="1">
    <citation type="journal article" date="2019" name="Sci. Rep.">
        <title>Sulfobacillus thermotolerans: new insights into resistance and metabolic capacities of acidophilic chemolithotrophs.</title>
        <authorList>
            <person name="Panyushkina A.E."/>
            <person name="Babenko V.V."/>
            <person name="Nikitina A.S."/>
            <person name="Selezneva O.V."/>
            <person name="Tsaplina I.A."/>
            <person name="Letarova M.A."/>
            <person name="Kostryukova E.S."/>
            <person name="Letarov A.V."/>
        </authorList>
    </citation>
    <scope>NUCLEOTIDE SEQUENCE [LARGE SCALE GENOMIC DNA]</scope>
    <source>
        <strain evidence="11 12">Kr1</strain>
    </source>
</reference>
<comment type="similarity">
    <text evidence="7">Belongs to the TPP enzyme family. MenD subfamily.</text>
</comment>
<protein>
    <recommendedName>
        <fullName evidence="7">2-succinyl-5-enolpyruvyl-6-hydroxy-3-cyclohexene-1-carboxylate synthase</fullName>
        <shortName evidence="7">SEPHCHC synthase</shortName>
        <ecNumber evidence="7">2.2.1.9</ecNumber>
    </recommendedName>
    <alternativeName>
        <fullName evidence="7">Menaquinone biosynthesis protein MenD</fullName>
    </alternativeName>
</protein>
<dbReference type="PANTHER" id="PTHR42916:SF1">
    <property type="entry name" value="PROTEIN PHYLLO, CHLOROPLASTIC"/>
    <property type="match status" value="1"/>
</dbReference>
<evidence type="ECO:0000256" key="1">
    <source>
        <dbReference type="ARBA" id="ARBA00022428"/>
    </source>
</evidence>
<keyword evidence="12" id="KW-1185">Reference proteome</keyword>
<feature type="domain" description="Thiamine pyrophosphate enzyme N-terminal TPP-binding" evidence="9">
    <location>
        <begin position="15"/>
        <end position="124"/>
    </location>
</feature>
<dbReference type="Gene3D" id="3.40.50.1220">
    <property type="entry name" value="TPP-binding domain"/>
    <property type="match status" value="1"/>
</dbReference>
<dbReference type="InterPro" id="IPR011766">
    <property type="entry name" value="TPP_enzyme_TPP-bd"/>
</dbReference>
<feature type="domain" description="Thiamine pyrophosphate enzyme TPP-binding" evidence="8">
    <location>
        <begin position="431"/>
        <end position="542"/>
    </location>
</feature>
<evidence type="ECO:0000259" key="10">
    <source>
        <dbReference type="Pfam" id="PF16582"/>
    </source>
</evidence>
<keyword evidence="2 7" id="KW-0808">Transferase</keyword>
<accession>A0ABM6RRZ4</accession>
<sequence>MSTQSSEVGRYLAQFVISLEHSGVTHAVICPGSRSTPLSLALYASHLKTYVLMDERSAAFFALGIAKNLRRPTLLVSTSGTAAANFMPAVVEAFWSHVPLIVLTADRPPELRDSGAAQTIDQIRLYGSHVKWFQDMPLADGTEILDRFANITAQRAAITAQQNPAGPVHLNFPFREPLLTVFPDPSTLLDPGPARIIPAQEQPDPQGILLVAQWLRHISQGFIVAGPGHMAQALPAMLRLSRQLGWPIWADPLSNLRGLDPAILGTHDAILRAHAASLPTPQAVIRIGAPPTSKALNQFIAQSLLVVIDAENSYREPMLQEAQILQGSADQVLDELATALSNQTVDPAWHHLWQEQDRGMRAQLAQRLASVNTPNEPSLYYHLVNWLAPLEPVDVFVSNSMPIRDVDAFTLNPGRQLRFWANRGANGIDGVTSTALGMSAVQGQVVLITGDLAFYHDMNGLLAAKKYGLNALIIVVNNDGGGIFSFLPQSQLAEPTFEALFGTPHGLTFEHAAALYHAAYRHTQTVEELKAAIQDLAPLPGLRIIEWHTASRQDNVSWHAFLWGDPV</sequence>
<dbReference type="CDD" id="cd02009">
    <property type="entry name" value="TPP_SHCHC_synthase"/>
    <property type="match status" value="1"/>
</dbReference>
<dbReference type="InterPro" id="IPR012001">
    <property type="entry name" value="Thiamin_PyroP_enz_TPP-bd_dom"/>
</dbReference>
<dbReference type="Pfam" id="PF02776">
    <property type="entry name" value="TPP_enzyme_N"/>
    <property type="match status" value="1"/>
</dbReference>
<dbReference type="EC" id="2.2.1.9" evidence="7"/>
<comment type="catalytic activity">
    <reaction evidence="7">
        <text>isochorismate + 2-oxoglutarate + H(+) = 5-enolpyruvoyl-6-hydroxy-2-succinyl-cyclohex-3-ene-1-carboxylate + CO2</text>
        <dbReference type="Rhea" id="RHEA:25593"/>
        <dbReference type="ChEBI" id="CHEBI:15378"/>
        <dbReference type="ChEBI" id="CHEBI:16526"/>
        <dbReference type="ChEBI" id="CHEBI:16810"/>
        <dbReference type="ChEBI" id="CHEBI:29780"/>
        <dbReference type="ChEBI" id="CHEBI:58818"/>
        <dbReference type="EC" id="2.2.1.9"/>
    </reaction>
</comment>
<evidence type="ECO:0000256" key="7">
    <source>
        <dbReference type="HAMAP-Rule" id="MF_01659"/>
    </source>
</evidence>
<comment type="pathway">
    <text evidence="7">Quinol/quinone metabolism; menaquinone biosynthesis.</text>
</comment>
<keyword evidence="6 7" id="KW-0464">Manganese</keyword>
<evidence type="ECO:0000256" key="2">
    <source>
        <dbReference type="ARBA" id="ARBA00022679"/>
    </source>
</evidence>
<evidence type="ECO:0000256" key="4">
    <source>
        <dbReference type="ARBA" id="ARBA00022842"/>
    </source>
</evidence>
<evidence type="ECO:0000256" key="6">
    <source>
        <dbReference type="ARBA" id="ARBA00023211"/>
    </source>
</evidence>
<dbReference type="PIRSF" id="PIRSF004983">
    <property type="entry name" value="MenD"/>
    <property type="match status" value="1"/>
</dbReference>
<name>A0ABM6RRZ4_9FIRM</name>
<keyword evidence="4 7" id="KW-0460">Magnesium</keyword>
<comment type="cofactor">
    <cofactor evidence="7">
        <name>thiamine diphosphate</name>
        <dbReference type="ChEBI" id="CHEBI:58937"/>
    </cofactor>
    <text evidence="7">Binds 1 thiamine pyrophosphate per subunit.</text>
</comment>
<dbReference type="Proteomes" id="UP000325292">
    <property type="component" value="Chromosome"/>
</dbReference>
<comment type="cofactor">
    <cofactor evidence="7">
        <name>Mg(2+)</name>
        <dbReference type="ChEBI" id="CHEBI:18420"/>
    </cofactor>
    <cofactor evidence="7">
        <name>Mn(2+)</name>
        <dbReference type="ChEBI" id="CHEBI:29035"/>
    </cofactor>
</comment>
<evidence type="ECO:0000256" key="3">
    <source>
        <dbReference type="ARBA" id="ARBA00022723"/>
    </source>
</evidence>
<organism evidence="11 12">
    <name type="scientific">Sulfobacillus thermotolerans</name>
    <dbReference type="NCBI Taxonomy" id="338644"/>
    <lineage>
        <taxon>Bacteria</taxon>
        <taxon>Bacillati</taxon>
        <taxon>Bacillota</taxon>
        <taxon>Clostridia</taxon>
        <taxon>Eubacteriales</taxon>
        <taxon>Clostridiales Family XVII. Incertae Sedis</taxon>
        <taxon>Sulfobacillus</taxon>
    </lineage>
</organism>
<evidence type="ECO:0000256" key="5">
    <source>
        <dbReference type="ARBA" id="ARBA00023052"/>
    </source>
</evidence>
<gene>
    <name evidence="7" type="primary">menD</name>
    <name evidence="11" type="ORF">BXT84_09750</name>
</gene>
<keyword evidence="3 7" id="KW-0479">Metal-binding</keyword>
<dbReference type="SUPFAM" id="SSF52467">
    <property type="entry name" value="DHS-like NAD/FAD-binding domain"/>
    <property type="match status" value="1"/>
</dbReference>
<dbReference type="NCBIfam" id="TIGR00173">
    <property type="entry name" value="menD"/>
    <property type="match status" value="1"/>
</dbReference>
<evidence type="ECO:0000313" key="11">
    <source>
        <dbReference type="EMBL" id="AUW94195.1"/>
    </source>
</evidence>
<dbReference type="InterPro" id="IPR029035">
    <property type="entry name" value="DHS-like_NAD/FAD-binding_dom"/>
</dbReference>
<dbReference type="InterPro" id="IPR004433">
    <property type="entry name" value="MenaQ_synth_MenD"/>
</dbReference>